<feature type="region of interest" description="Disordered" evidence="4">
    <location>
        <begin position="1178"/>
        <end position="1201"/>
    </location>
</feature>
<feature type="non-terminal residue" evidence="5">
    <location>
        <position position="2327"/>
    </location>
</feature>
<dbReference type="EMBL" id="VZRM01006185">
    <property type="protein sequence ID" value="NWV40258.1"/>
    <property type="molecule type" value="Genomic_DNA"/>
</dbReference>
<reference evidence="5 6" key="1">
    <citation type="submission" date="2019-09" db="EMBL/GenBank/DDBJ databases">
        <title>Bird 10,000 Genomes (B10K) Project - Family phase.</title>
        <authorList>
            <person name="Zhang G."/>
        </authorList>
    </citation>
    <scope>NUCLEOTIDE SEQUENCE [LARGE SCALE GENOMIC DNA]</scope>
    <source>
        <strain evidence="5">B10K-DU-029-50</strain>
        <tissue evidence="5">Heart</tissue>
    </source>
</reference>
<dbReference type="PROSITE" id="PS51450">
    <property type="entry name" value="LRR"/>
    <property type="match status" value="4"/>
</dbReference>
<keyword evidence="2" id="KW-0677">Repeat</keyword>
<sequence>MKKGSVRKTLGGKPLTSASQTPHPMPPVSSGATSAHLGQQTAPAAHKSMEQRPQQLPIPAANVGPALRFQKAENGVSPGVKYITEPVIKSLSKQQNLACITSLNLSSPKDGDKKFKYMENLEKCFKLEVLNLSNNQIEKIEKLDKLLKLRELNLSGNKISKIEGIEHLQNLQKLNLAGNEIEHIPVWVGKKLRSLRSLNLKWNKVSSLHDIAKLKPLQDLTSLFLAENPVACLPHYCLYTIFHLRALENLDGQPVTNHDRQEALERFNLEEIEKLERELENTVKEVENLKLNQSKVLEQLQYQNELNKSLKEQALEQRQSFEDLQRDLGTKNELLKQKTLELTRACQKQYELEQELAFYKIDAKFEPLNYFPSEEVELDNVPGESPYIGKARYKRNMFIKEGYIPDKAQQLQVGEIQQEEDDSCRKPQLELHLQTLDKILQDKEEKINAAQRRLEDLQSEIGHAEQQVLKVTGELQQLEDALAQKKISQANKEAIEQQLSEKLQILQELRKETLELEKQIEKQKREVGKNQKELEDLQRSLGSVNPEDPRHAHMKAQKASKEQHLDIMNKHCQQLESRLDEMLSRIAKETEEIKDLEQQLTDGQIATNEALKRDLESIITGLQEYLQSVKCQAKQANEECKKLQKEKESLLGRLAVLEEEKNNLEVAAIDAENMRKEIAMLESALQEQREINESLRDAQGKVSAYEAELEAQLRERDAEAKQQKEDFERLKQLSQMELSALQDELEKERQLLENAQTKAQLAEEKEQQNQKLLLQFNQLQGDNNFLKQQLKDLQNQLNHAVGNLIHPENVVAYINELRQKLQTGAGEMKCPNSADVLGKSLASLQKEFNDILADAQREKEKAWAEQRQLQEEMVSQQEKLEEIQEKYRQACIKQQKQKEDNFSLVKAENKQNKNKVHQLENEIQHLHEKIKSMEEIQGLADQQLQEADEEKEAILAQLENLEKRKKIEAARAQMQVVSLDKELKELQRAVVTSDKLAAAELSSAAKQLKALRDTVLRIHQERAEEIEEAQGFCAEAAQASQALGRAEAEIELLQQLLKEKEEQVLHEREKAGEKAVASNTQKFEINKLSEAVEQQKAEIDRLKWLLDNTGTGNKDEIETLQEEIAALRNVLSHQNDHTSSPAEPLRRRGYWYYMPSSQASTPASNSTKDSGVCLGCSGSSQTTRGNSQDRPCGREDVPSQGCWVYSPVRNRSYKANSGKGKRSKEDGVGKAGSPVPEGSPFVPAPGTVIYTAPPDGAPAPQALGFFASPPAATASPVAPGSTIHGSPPVGSQALYGPVPPNFTVPLIPLGVLHCNVPEHRDLESEISRLEDTVRYLKSQKYKEKCSEAAERKYKKEVEKLHENVEELEHRREELECEVAELRQAAQKWSTRRDFTDGYTDSLLAELQLEKSLQQQEDVAEEIECAERTLLKRRAELREADRLLAEAQVELESTRGKTKETLQKYNRAKQRLSCTEMEAEELEHRAQQTATRLVRAAQQLRLLQTDTRGLEQHKKEQEGALKEINKMVAARDSEFQSLKQKIEMLTESLQKLQADIRLAEGNEGQHLQIIREAENLVQGKKIELETLKDQISAQQQELLFLEQQINQRTEELRGLQDCISQKKGDLQEALRDGETEAHEKLRQIREIKVLLGELSVERKELDVQMNEKRAQLSILKKDIRKEEENLQGLHGQITKHKMELKHVLEMLELEKNELEGLKLQHNQKVDELEKTQVAVLEEKLKLENIQRLFQCQQGEVDWQEQLLQKDREENEQLGSQMRTLQNNIKALTKEKEKLEEDFRSLEKKLLQTRRDLTAAEDSSRTALSNMEKMELDVKNLQEEVELLNEQKRSLSAEIVAVQEDLQGKDQFLGKKEELKALEAELNGSKQQLQLVEQDLENNSRQQEELLREQAALKEEIREYLRKRKECQDRHKKRENQLQQLQKKIEEKETELAQQEVVLHRLKQNSECEEKRLEECAAKVKDQMILLEKELTDQHKKLEQTIAKVRQTEENLGKLEEEESRCAALEETIRKSKHQLSEKELQLLQKDREIQCLQNELEVSKSELKQLQCQIVSERREAEKQMLTLREAQKMQRMELESKLQEQKHGNGNLQSVRAMAEHITLSNCSRAKGLVEDLDQTQQECSKPQSQVQLGQDLEERQREMESAAMFLNLEVENEIRTGFKSPSSSSLDLLEDLEAFAERRGSLQSEFDNSDTSLFAAADRQLLSLDKKFSISRVFLLDEQWRGEALREKLQQHEDRLKAQLRCCLAKQAEVLIWGKRQTAGSLHSLQRQLQVLDDLVSSTASDSLFLPSSPSLGSLHSTLNGTKAQV</sequence>
<evidence type="ECO:0000256" key="2">
    <source>
        <dbReference type="ARBA" id="ARBA00022737"/>
    </source>
</evidence>
<dbReference type="InterPro" id="IPR032675">
    <property type="entry name" value="LRR_dom_sf"/>
</dbReference>
<dbReference type="PANTHER" id="PTHR45973:SF36">
    <property type="entry name" value="CENTRIOLIN"/>
    <property type="match status" value="1"/>
</dbReference>
<feature type="non-terminal residue" evidence="5">
    <location>
        <position position="1"/>
    </location>
</feature>
<organism evidence="5 6">
    <name type="scientific">Grantiella picta</name>
    <dbReference type="NCBI Taxonomy" id="266360"/>
    <lineage>
        <taxon>Eukaryota</taxon>
        <taxon>Metazoa</taxon>
        <taxon>Chordata</taxon>
        <taxon>Craniata</taxon>
        <taxon>Vertebrata</taxon>
        <taxon>Euteleostomi</taxon>
        <taxon>Archelosauria</taxon>
        <taxon>Archosauria</taxon>
        <taxon>Dinosauria</taxon>
        <taxon>Saurischia</taxon>
        <taxon>Theropoda</taxon>
        <taxon>Coelurosauria</taxon>
        <taxon>Aves</taxon>
        <taxon>Neognathae</taxon>
        <taxon>Neoaves</taxon>
        <taxon>Telluraves</taxon>
        <taxon>Australaves</taxon>
        <taxon>Passeriformes</taxon>
        <taxon>Meliphagoidea</taxon>
        <taxon>Meliphagidae</taxon>
        <taxon>Grantiella</taxon>
    </lineage>
</organism>
<feature type="coiled-coil region" evidence="3">
    <location>
        <begin position="265"/>
        <end position="327"/>
    </location>
</feature>
<dbReference type="Pfam" id="PF14580">
    <property type="entry name" value="LRR_9"/>
    <property type="match status" value="1"/>
</dbReference>
<feature type="region of interest" description="Disordered" evidence="4">
    <location>
        <begin position="1213"/>
        <end position="1240"/>
    </location>
</feature>
<comment type="caution">
    <text evidence="5">The sequence shown here is derived from an EMBL/GenBank/DDBJ whole genome shotgun (WGS) entry which is preliminary data.</text>
</comment>
<name>A0A7K6EPJ1_9PASS</name>
<evidence type="ECO:0000256" key="3">
    <source>
        <dbReference type="SAM" id="Coils"/>
    </source>
</evidence>
<dbReference type="InterPro" id="IPR003591">
    <property type="entry name" value="Leu-rich_rpt_typical-subtyp"/>
</dbReference>
<dbReference type="PANTHER" id="PTHR45973">
    <property type="entry name" value="PROTEIN PHOSPHATASE 1 REGULATORY SUBUNIT SDS22-RELATED"/>
    <property type="match status" value="1"/>
</dbReference>
<dbReference type="FunFam" id="3.80.10.10:FF:000314">
    <property type="entry name" value="centriolin isoform X4"/>
    <property type="match status" value="1"/>
</dbReference>
<feature type="coiled-coil region" evidence="3">
    <location>
        <begin position="1036"/>
        <end position="1137"/>
    </location>
</feature>
<dbReference type="InterPro" id="IPR050576">
    <property type="entry name" value="Cilia_flagella_integrity"/>
</dbReference>
<dbReference type="InterPro" id="IPR001611">
    <property type="entry name" value="Leu-rich_rpt"/>
</dbReference>
<feature type="coiled-coil region" evidence="3">
    <location>
        <begin position="841"/>
        <end position="989"/>
    </location>
</feature>
<keyword evidence="6" id="KW-1185">Reference proteome</keyword>
<keyword evidence="3" id="KW-0175">Coiled coil</keyword>
<dbReference type="SMART" id="SM00365">
    <property type="entry name" value="LRR_SD22"/>
    <property type="match status" value="4"/>
</dbReference>
<feature type="coiled-coil region" evidence="3">
    <location>
        <begin position="1319"/>
        <end position="1610"/>
    </location>
</feature>
<evidence type="ECO:0000313" key="6">
    <source>
        <dbReference type="Proteomes" id="UP000575029"/>
    </source>
</evidence>
<dbReference type="SUPFAM" id="SSF52075">
    <property type="entry name" value="Outer arm dynein light chain 1"/>
    <property type="match status" value="1"/>
</dbReference>
<accession>A0A7K6EPJ1</accession>
<evidence type="ECO:0000256" key="4">
    <source>
        <dbReference type="SAM" id="MobiDB-lite"/>
    </source>
</evidence>
<dbReference type="Gene3D" id="3.80.10.10">
    <property type="entry name" value="Ribonuclease Inhibitor"/>
    <property type="match status" value="1"/>
</dbReference>
<protein>
    <submittedName>
        <fullName evidence="5">CNTRL protein</fullName>
    </submittedName>
</protein>
<dbReference type="SUPFAM" id="SSF57997">
    <property type="entry name" value="Tropomyosin"/>
    <property type="match status" value="2"/>
</dbReference>
<feature type="coiled-coil region" evidence="3">
    <location>
        <begin position="433"/>
        <end position="540"/>
    </location>
</feature>
<feature type="compositionally biased region" description="Polar residues" evidence="4">
    <location>
        <begin position="30"/>
        <end position="42"/>
    </location>
</feature>
<feature type="coiled-coil region" evidence="3">
    <location>
        <begin position="1650"/>
        <end position="1730"/>
    </location>
</feature>
<evidence type="ECO:0000256" key="1">
    <source>
        <dbReference type="ARBA" id="ARBA00022614"/>
    </source>
</evidence>
<dbReference type="SMART" id="SM00369">
    <property type="entry name" value="LRR_TYP"/>
    <property type="match status" value="4"/>
</dbReference>
<evidence type="ECO:0000313" key="5">
    <source>
        <dbReference type="EMBL" id="NWV40258.1"/>
    </source>
</evidence>
<feature type="compositionally biased region" description="Polar residues" evidence="4">
    <location>
        <begin position="1178"/>
        <end position="1189"/>
    </location>
</feature>
<dbReference type="Proteomes" id="UP000575029">
    <property type="component" value="Unassembled WGS sequence"/>
</dbReference>
<feature type="coiled-coil region" evidence="3">
    <location>
        <begin position="1762"/>
        <end position="2082"/>
    </location>
</feature>
<feature type="coiled-coil region" evidence="3">
    <location>
        <begin position="565"/>
        <end position="803"/>
    </location>
</feature>
<feature type="region of interest" description="Disordered" evidence="4">
    <location>
        <begin position="1"/>
        <end position="53"/>
    </location>
</feature>
<gene>
    <name evidence="5" type="primary">Cntrl</name>
    <name evidence="5" type="ORF">GRAPIC_R06634</name>
</gene>
<proteinExistence type="predicted"/>
<keyword evidence="1" id="KW-0433">Leucine-rich repeat</keyword>